<comment type="caution">
    <text evidence="4">The sequence shown here is derived from an EMBL/GenBank/DDBJ whole genome shotgun (WGS) entry which is preliminary data.</text>
</comment>
<evidence type="ECO:0000256" key="1">
    <source>
        <dbReference type="ARBA" id="ARBA00010835"/>
    </source>
</evidence>
<evidence type="ECO:0000313" key="5">
    <source>
        <dbReference type="Proteomes" id="UP000315751"/>
    </source>
</evidence>
<comment type="similarity">
    <text evidence="1">Belongs to the prokaryotic/mitochondrial release factor family.</text>
</comment>
<dbReference type="InterPro" id="IPR000352">
    <property type="entry name" value="Pep_chain_release_fac_I"/>
</dbReference>
<feature type="region of interest" description="Disordered" evidence="2">
    <location>
        <begin position="116"/>
        <end position="152"/>
    </location>
</feature>
<gene>
    <name evidence="4" type="ORF">FBZ90_103351</name>
</gene>
<feature type="domain" description="Prokaryotic-type class I peptide chain release factors" evidence="3">
    <location>
        <begin position="34"/>
        <end position="50"/>
    </location>
</feature>
<organism evidence="4 5">
    <name type="scientific">Nitrospirillum amazonense</name>
    <dbReference type="NCBI Taxonomy" id="28077"/>
    <lineage>
        <taxon>Bacteria</taxon>
        <taxon>Pseudomonadati</taxon>
        <taxon>Pseudomonadota</taxon>
        <taxon>Alphaproteobacteria</taxon>
        <taxon>Rhodospirillales</taxon>
        <taxon>Azospirillaceae</taxon>
        <taxon>Nitrospirillum</taxon>
    </lineage>
</organism>
<dbReference type="Pfam" id="PF00472">
    <property type="entry name" value="RF-1"/>
    <property type="match status" value="1"/>
</dbReference>
<dbReference type="OrthoDB" id="9815709at2"/>
<accession>A0A560HG49</accession>
<dbReference type="GO" id="GO:0003747">
    <property type="term" value="F:translation release factor activity"/>
    <property type="evidence" value="ECO:0007669"/>
    <property type="project" value="InterPro"/>
</dbReference>
<proteinExistence type="inferred from homology"/>
<evidence type="ECO:0000256" key="2">
    <source>
        <dbReference type="SAM" id="MobiDB-lite"/>
    </source>
</evidence>
<dbReference type="Gene3D" id="3.30.160.20">
    <property type="match status" value="1"/>
</dbReference>
<reference evidence="4 5" key="1">
    <citation type="submission" date="2019-06" db="EMBL/GenBank/DDBJ databases">
        <title>Genomic Encyclopedia of Type Strains, Phase IV (KMG-V): Genome sequencing to study the core and pangenomes of soil and plant-associated prokaryotes.</title>
        <authorList>
            <person name="Whitman W."/>
        </authorList>
    </citation>
    <scope>NUCLEOTIDE SEQUENCE [LARGE SCALE GENOMIC DNA]</scope>
    <source>
        <strain evidence="4 5">BR 11622</strain>
    </source>
</reference>
<dbReference type="GO" id="GO:0072344">
    <property type="term" value="P:rescue of stalled ribosome"/>
    <property type="evidence" value="ECO:0007669"/>
    <property type="project" value="TreeGrafter"/>
</dbReference>
<dbReference type="PROSITE" id="PS00745">
    <property type="entry name" value="RF_PROK_I"/>
    <property type="match status" value="1"/>
</dbReference>
<protein>
    <submittedName>
        <fullName evidence="4">Ribosome-associated protein</fullName>
    </submittedName>
</protein>
<sequence length="152" mass="16898">MLPPSSPPPFQGPTVLVAPGIRLAEAELQESFLRAGGPGGQNVNKVETAVQLRFDAAASPNLPQWVKDKLKTLAGRRWTGDGVIVITAQRHRTQERNREDARERLFELVREATVRQAARRPTRPTLGSQKRRLEAKATRSGVKRLRGTVDFD</sequence>
<dbReference type="PANTHER" id="PTHR47814:SF1">
    <property type="entry name" value="PEPTIDYL-TRNA HYDROLASE ARFB"/>
    <property type="match status" value="1"/>
</dbReference>
<dbReference type="GO" id="GO:0004045">
    <property type="term" value="F:peptidyl-tRNA hydrolase activity"/>
    <property type="evidence" value="ECO:0007669"/>
    <property type="project" value="TreeGrafter"/>
</dbReference>
<name>A0A560HG49_9PROT</name>
<dbReference type="GO" id="GO:0043022">
    <property type="term" value="F:ribosome binding"/>
    <property type="evidence" value="ECO:0007669"/>
    <property type="project" value="TreeGrafter"/>
</dbReference>
<dbReference type="NCBIfam" id="NF006718">
    <property type="entry name" value="PRK09256.1"/>
    <property type="match status" value="1"/>
</dbReference>
<dbReference type="Proteomes" id="UP000315751">
    <property type="component" value="Unassembled WGS sequence"/>
</dbReference>
<evidence type="ECO:0000259" key="3">
    <source>
        <dbReference type="PROSITE" id="PS00745"/>
    </source>
</evidence>
<dbReference type="SUPFAM" id="SSF75620">
    <property type="entry name" value="Release factor"/>
    <property type="match status" value="1"/>
</dbReference>
<keyword evidence="5" id="KW-1185">Reference proteome</keyword>
<evidence type="ECO:0000313" key="4">
    <source>
        <dbReference type="EMBL" id="TWB44444.1"/>
    </source>
</evidence>
<dbReference type="AlphaFoldDB" id="A0A560HG49"/>
<dbReference type="EMBL" id="VITR01000003">
    <property type="protein sequence ID" value="TWB44444.1"/>
    <property type="molecule type" value="Genomic_DNA"/>
</dbReference>
<dbReference type="InterPro" id="IPR045853">
    <property type="entry name" value="Pep_chain_release_fac_I_sf"/>
</dbReference>
<dbReference type="PANTHER" id="PTHR47814">
    <property type="entry name" value="PEPTIDYL-TRNA HYDROLASE ARFB"/>
    <property type="match status" value="1"/>
</dbReference>